<gene>
    <name evidence="1" type="ORF">V6U78_07050</name>
</gene>
<organism evidence="1 2">
    <name type="scientific">Marinospirillum alkalitolerans</name>
    <dbReference type="NCBI Taxonomy" id="3123374"/>
    <lineage>
        <taxon>Bacteria</taxon>
        <taxon>Pseudomonadati</taxon>
        <taxon>Pseudomonadota</taxon>
        <taxon>Gammaproteobacteria</taxon>
        <taxon>Oceanospirillales</taxon>
        <taxon>Oceanospirillaceae</taxon>
        <taxon>Marinospirillum</taxon>
    </lineage>
</organism>
<dbReference type="InterPro" id="IPR025409">
    <property type="entry name" value="DUF4303"/>
</dbReference>
<comment type="caution">
    <text evidence="1">The sequence shown here is derived from an EMBL/GenBank/DDBJ whole genome shotgun (WGS) entry which is preliminary data.</text>
</comment>
<accession>A0ABW8PWV9</accession>
<keyword evidence="2" id="KW-1185">Reference proteome</keyword>
<protein>
    <submittedName>
        <fullName evidence="1">DUF4303 domain-containing protein</fullName>
    </submittedName>
</protein>
<dbReference type="EMBL" id="JBANFI010000004">
    <property type="protein sequence ID" value="MFK7160792.1"/>
    <property type="molecule type" value="Genomic_DNA"/>
</dbReference>
<dbReference type="Pfam" id="PF14136">
    <property type="entry name" value="DUF4303"/>
    <property type="match status" value="1"/>
</dbReference>
<evidence type="ECO:0000313" key="1">
    <source>
        <dbReference type="EMBL" id="MFK7160792.1"/>
    </source>
</evidence>
<reference evidence="1 2" key="1">
    <citation type="submission" date="2024-02" db="EMBL/GenBank/DDBJ databases">
        <title>Marinospirillum sp. MEB 164 isolated from Lonar lake sediment.</title>
        <authorList>
            <person name="Joshi A."/>
            <person name="Thite S."/>
        </authorList>
    </citation>
    <scope>NUCLEOTIDE SEQUENCE [LARGE SCALE GENOMIC DNA]</scope>
    <source>
        <strain evidence="1 2">MEB164</strain>
    </source>
</reference>
<proteinExistence type="predicted"/>
<sequence>MSFQKLQQKIVAAGKIAFPAIRAQHPDEQFYFFGLYTSGSYSYVTPTCSTYQGLQAVVEAYQKEAYFAAMPKDELVKSLKWSPCDSPLHTEGEDYFEELDAELLFIDEELDRLYSGKPDEKEVDAFVHQIENCLIQAMKELDAAGVFGTPAERAQITLGIMMGDQSTEDRIRFVKALNSPDLAAQFVLDHADL</sequence>
<dbReference type="Proteomes" id="UP001621714">
    <property type="component" value="Unassembled WGS sequence"/>
</dbReference>
<dbReference type="RefSeq" id="WP_405338856.1">
    <property type="nucleotide sequence ID" value="NZ_JBANFI010000004.1"/>
</dbReference>
<name>A0ABW8PWV9_9GAMM</name>
<evidence type="ECO:0000313" key="2">
    <source>
        <dbReference type="Proteomes" id="UP001621714"/>
    </source>
</evidence>